<protein>
    <recommendedName>
        <fullName evidence="7">VWFA domain-containing protein</fullName>
    </recommendedName>
</protein>
<keyword evidence="2" id="KW-0472">Membrane</keyword>
<dbReference type="InterPro" id="IPR036465">
    <property type="entry name" value="vWFA_dom_sf"/>
</dbReference>
<evidence type="ECO:0000259" key="4">
    <source>
        <dbReference type="Pfam" id="PF13519"/>
    </source>
</evidence>
<dbReference type="Pfam" id="PF07584">
    <property type="entry name" value="BatA"/>
    <property type="match status" value="1"/>
</dbReference>
<dbReference type="Gene3D" id="3.40.50.880">
    <property type="match status" value="1"/>
</dbReference>
<dbReference type="Gene3D" id="3.40.50.410">
    <property type="entry name" value="von Willebrand factor, type A domain"/>
    <property type="match status" value="1"/>
</dbReference>
<dbReference type="AlphaFoldDB" id="A0A517Z3T0"/>
<dbReference type="NCBIfam" id="TIGR02226">
    <property type="entry name" value="two_anch"/>
    <property type="match status" value="1"/>
</dbReference>
<dbReference type="InterPro" id="IPR029062">
    <property type="entry name" value="Class_I_gatase-like"/>
</dbReference>
<reference evidence="5 6" key="1">
    <citation type="submission" date="2019-02" db="EMBL/GenBank/DDBJ databases">
        <title>Deep-cultivation of Planctomycetes and their phenomic and genomic characterization uncovers novel biology.</title>
        <authorList>
            <person name="Wiegand S."/>
            <person name="Jogler M."/>
            <person name="Boedeker C."/>
            <person name="Pinto D."/>
            <person name="Vollmers J."/>
            <person name="Rivas-Marin E."/>
            <person name="Kohn T."/>
            <person name="Peeters S.H."/>
            <person name="Heuer A."/>
            <person name="Rast P."/>
            <person name="Oberbeckmann S."/>
            <person name="Bunk B."/>
            <person name="Jeske O."/>
            <person name="Meyerdierks A."/>
            <person name="Storesund J.E."/>
            <person name="Kallscheuer N."/>
            <person name="Luecker S."/>
            <person name="Lage O.M."/>
            <person name="Pohl T."/>
            <person name="Merkel B.J."/>
            <person name="Hornburger P."/>
            <person name="Mueller R.-W."/>
            <person name="Bruemmer F."/>
            <person name="Labrenz M."/>
            <person name="Spormann A.M."/>
            <person name="Op den Camp H."/>
            <person name="Overmann J."/>
            <person name="Amann R."/>
            <person name="Jetten M.S.M."/>
            <person name="Mascher T."/>
            <person name="Medema M.H."/>
            <person name="Devos D.P."/>
            <person name="Kaster A.-K."/>
            <person name="Ovreas L."/>
            <person name="Rohde M."/>
            <person name="Galperin M.Y."/>
            <person name="Jogler C."/>
        </authorList>
    </citation>
    <scope>NUCLEOTIDE SEQUENCE [LARGE SCALE GENOMIC DNA]</scope>
    <source>
        <strain evidence="5 6">Mal4</strain>
    </source>
</reference>
<evidence type="ECO:0000256" key="2">
    <source>
        <dbReference type="SAM" id="Phobius"/>
    </source>
</evidence>
<keyword evidence="2" id="KW-1133">Transmembrane helix</keyword>
<dbReference type="OrthoDB" id="251556at2"/>
<keyword evidence="6" id="KW-1185">Reference proteome</keyword>
<evidence type="ECO:0000313" key="6">
    <source>
        <dbReference type="Proteomes" id="UP000320496"/>
    </source>
</evidence>
<dbReference type="Proteomes" id="UP000320496">
    <property type="component" value="Chromosome"/>
</dbReference>
<dbReference type="Pfam" id="PF13519">
    <property type="entry name" value="VWA_2"/>
    <property type="match status" value="1"/>
</dbReference>
<feature type="domain" description="Aerotolerance regulator N-terminal" evidence="3">
    <location>
        <begin position="10"/>
        <end position="84"/>
    </location>
</feature>
<feature type="compositionally biased region" description="Polar residues" evidence="1">
    <location>
        <begin position="776"/>
        <end position="794"/>
    </location>
</feature>
<feature type="transmembrane region" description="Helical" evidence="2">
    <location>
        <begin position="753"/>
        <end position="771"/>
    </location>
</feature>
<dbReference type="KEGG" id="mri:Mal4_14410"/>
<feature type="domain" description="VWFA" evidence="4">
    <location>
        <begin position="101"/>
        <end position="209"/>
    </location>
</feature>
<dbReference type="InterPro" id="IPR011933">
    <property type="entry name" value="Double_TM_dom"/>
</dbReference>
<evidence type="ECO:0008006" key="7">
    <source>
        <dbReference type="Google" id="ProtNLM"/>
    </source>
</evidence>
<dbReference type="PANTHER" id="PTHR37464">
    <property type="entry name" value="BLL2463 PROTEIN"/>
    <property type="match status" value="1"/>
</dbReference>
<dbReference type="EMBL" id="CP036275">
    <property type="protein sequence ID" value="QDU37133.1"/>
    <property type="molecule type" value="Genomic_DNA"/>
</dbReference>
<feature type="transmembrane region" description="Helical" evidence="2">
    <location>
        <begin position="64"/>
        <end position="83"/>
    </location>
</feature>
<evidence type="ECO:0000259" key="3">
    <source>
        <dbReference type="Pfam" id="PF07584"/>
    </source>
</evidence>
<dbReference type="RefSeq" id="WP_145367875.1">
    <property type="nucleotide sequence ID" value="NZ_CP036275.1"/>
</dbReference>
<feature type="transmembrane region" description="Helical" evidence="2">
    <location>
        <begin position="6"/>
        <end position="29"/>
    </location>
</feature>
<dbReference type="InterPro" id="IPR002035">
    <property type="entry name" value="VWF_A"/>
</dbReference>
<dbReference type="SUPFAM" id="SSF53300">
    <property type="entry name" value="vWA-like"/>
    <property type="match status" value="1"/>
</dbReference>
<sequence length="794" mass="85040">MTSATILALTFANPLLLWGLLAAAAPILIQLLLRRRDRVVAWAAQIYLRKAVQKQARRMRMESLLLMLLRTLLIALAAVALAGPQLGSTVSTPTVPPPTHTILLIDTSLSMSIREAGQSRLGRARQLARNVVQEGTPGDTTEVLRITRALSPFVVRGPSLDVTDTVDRIDQLATTDEEGAVAVALEKVLERTTQVPESSTIRVVVLSDFQKSNWLPASDEVRKRTQDALRELARQTDLHLISVSEADIENVAITHLATEGETAGLGTAIPVTVTLRNFDSSRAEERTLVLTLGGEICEQQRVTVPAGGSTDVTFRCTPQQAGELVISAEIEEDSLAADDTRQLVLNVRDRLNVLLVNGRAAATPIARASGFVELALRAASAATGGLDGPPVASETIDHSQLPAADLSRFDVVCLCDVPLITPEEIELLTRHLRQGGGVLIGMGPQADLQGYESTLFDNERGLLPARLLRRADATSTGQGWFRFDPGDYQHPILQPFRGNEDAGLLTTRIDTYVVLQPTGTGEVQIPLRYGTGDPAVLERRLGRGRLLVTTTSLDDAWGNWPLWPSYLPMIVRMTRYSAAGGAHTPSLIVGDSIRVEADSSTAEPSVATLTSPAGTQTVLSLDEQAGTPLLISPPTAWRGLYELSFAADSSDVRRYAVNPPPAESDPSVATQQELARELLSDARFEYGTTWEPRVDASLASEEGSDQTSTGLLLLVAGLMGVELLMARSFNWGLAGLLVVAACGAAALGGVAGLFAAVICLVAAAMLLTAPLRRQNGKSSPSGLLRRNSPQRALR</sequence>
<dbReference type="PANTHER" id="PTHR37464:SF1">
    <property type="entry name" value="BLL2463 PROTEIN"/>
    <property type="match status" value="1"/>
</dbReference>
<evidence type="ECO:0000256" key="1">
    <source>
        <dbReference type="SAM" id="MobiDB-lite"/>
    </source>
</evidence>
<dbReference type="InterPro" id="IPR024163">
    <property type="entry name" value="Aerotolerance_reg_N"/>
</dbReference>
<organism evidence="5 6">
    <name type="scientific">Maioricimonas rarisocia</name>
    <dbReference type="NCBI Taxonomy" id="2528026"/>
    <lineage>
        <taxon>Bacteria</taxon>
        <taxon>Pseudomonadati</taxon>
        <taxon>Planctomycetota</taxon>
        <taxon>Planctomycetia</taxon>
        <taxon>Planctomycetales</taxon>
        <taxon>Planctomycetaceae</taxon>
        <taxon>Maioricimonas</taxon>
    </lineage>
</organism>
<keyword evidence="2" id="KW-0812">Transmembrane</keyword>
<dbReference type="SUPFAM" id="SSF52317">
    <property type="entry name" value="Class I glutamine amidotransferase-like"/>
    <property type="match status" value="1"/>
</dbReference>
<feature type="region of interest" description="Disordered" evidence="1">
    <location>
        <begin position="775"/>
        <end position="794"/>
    </location>
</feature>
<gene>
    <name evidence="5" type="ORF">Mal4_14410</name>
</gene>
<proteinExistence type="predicted"/>
<accession>A0A517Z3T0</accession>
<evidence type="ECO:0000313" key="5">
    <source>
        <dbReference type="EMBL" id="QDU37133.1"/>
    </source>
</evidence>
<name>A0A517Z3T0_9PLAN</name>